<dbReference type="PRINTS" id="PR00380">
    <property type="entry name" value="KINESINHEAVY"/>
</dbReference>
<organism evidence="15 16">
    <name type="scientific">Ameiurus melas</name>
    <name type="common">Black bullhead</name>
    <name type="synonym">Silurus melas</name>
    <dbReference type="NCBI Taxonomy" id="219545"/>
    <lineage>
        <taxon>Eukaryota</taxon>
        <taxon>Metazoa</taxon>
        <taxon>Chordata</taxon>
        <taxon>Craniata</taxon>
        <taxon>Vertebrata</taxon>
        <taxon>Euteleostomi</taxon>
        <taxon>Actinopterygii</taxon>
        <taxon>Neopterygii</taxon>
        <taxon>Teleostei</taxon>
        <taxon>Ostariophysi</taxon>
        <taxon>Siluriformes</taxon>
        <taxon>Ictaluridae</taxon>
        <taxon>Ameiurus</taxon>
    </lineage>
</organism>
<evidence type="ECO:0000256" key="11">
    <source>
        <dbReference type="RuleBase" id="RU000394"/>
    </source>
</evidence>
<evidence type="ECO:0000256" key="1">
    <source>
        <dbReference type="ARBA" id="ARBA00004186"/>
    </source>
</evidence>
<dbReference type="GO" id="GO:0005524">
    <property type="term" value="F:ATP binding"/>
    <property type="evidence" value="ECO:0007669"/>
    <property type="project" value="UniProtKB-UniRule"/>
</dbReference>
<comment type="subcellular location">
    <subcellularLocation>
        <location evidence="1">Cytoplasm</location>
        <location evidence="1">Cytoskeleton</location>
        <location evidence="1">Spindle</location>
    </subcellularLocation>
</comment>
<dbReference type="InterPro" id="IPR019821">
    <property type="entry name" value="Kinesin_motor_CS"/>
</dbReference>
<evidence type="ECO:0000256" key="13">
    <source>
        <dbReference type="SAM" id="MobiDB-lite"/>
    </source>
</evidence>
<evidence type="ECO:0000256" key="4">
    <source>
        <dbReference type="ARBA" id="ARBA00022701"/>
    </source>
</evidence>
<evidence type="ECO:0000256" key="6">
    <source>
        <dbReference type="ARBA" id="ARBA00022840"/>
    </source>
</evidence>
<keyword evidence="9" id="KW-0206">Cytoskeleton</keyword>
<dbReference type="PANTHER" id="PTHR47970:SF29">
    <property type="entry name" value="KINESIN FAMILY MEMBER 20B"/>
    <property type="match status" value="1"/>
</dbReference>
<name>A0A7J6B2S5_AMEME</name>
<dbReference type="GO" id="GO:0008574">
    <property type="term" value="F:plus-end-directed microtubule motor activity"/>
    <property type="evidence" value="ECO:0007669"/>
    <property type="project" value="TreeGrafter"/>
</dbReference>
<dbReference type="GO" id="GO:0048731">
    <property type="term" value="P:system development"/>
    <property type="evidence" value="ECO:0007669"/>
    <property type="project" value="UniProtKB-ARBA"/>
</dbReference>
<accession>A0A7J6B2S5</accession>
<comment type="caution">
    <text evidence="15">The sequence shown here is derived from an EMBL/GenBank/DDBJ whole genome shotgun (WGS) entry which is preliminary data.</text>
</comment>
<keyword evidence="16" id="KW-1185">Reference proteome</keyword>
<keyword evidence="4 11" id="KW-0493">Microtubule</keyword>
<dbReference type="Pfam" id="PF00225">
    <property type="entry name" value="Kinesin"/>
    <property type="match status" value="1"/>
</dbReference>
<evidence type="ECO:0000256" key="9">
    <source>
        <dbReference type="ARBA" id="ARBA00023212"/>
    </source>
</evidence>
<dbReference type="PANTHER" id="PTHR47970">
    <property type="entry name" value="KINESIN-LIKE PROTEIN KIF11"/>
    <property type="match status" value="1"/>
</dbReference>
<keyword evidence="8 10" id="KW-0505">Motor protein</keyword>
<keyword evidence="6 10" id="KW-0067">ATP-binding</keyword>
<keyword evidence="5 10" id="KW-0547">Nucleotide-binding</keyword>
<feature type="region of interest" description="Disordered" evidence="13">
    <location>
        <begin position="656"/>
        <end position="680"/>
    </location>
</feature>
<dbReference type="Gene3D" id="3.40.850.10">
    <property type="entry name" value="Kinesin motor domain"/>
    <property type="match status" value="1"/>
</dbReference>
<evidence type="ECO:0000256" key="2">
    <source>
        <dbReference type="ARBA" id="ARBA00022490"/>
    </source>
</evidence>
<keyword evidence="3" id="KW-0597">Phosphoprotein</keyword>
<dbReference type="GO" id="GO:0051231">
    <property type="term" value="P:spindle elongation"/>
    <property type="evidence" value="ECO:0007669"/>
    <property type="project" value="TreeGrafter"/>
</dbReference>
<dbReference type="InterPro" id="IPR027417">
    <property type="entry name" value="P-loop_NTPase"/>
</dbReference>
<dbReference type="GO" id="GO:0090307">
    <property type="term" value="P:mitotic spindle assembly"/>
    <property type="evidence" value="ECO:0007669"/>
    <property type="project" value="TreeGrafter"/>
</dbReference>
<proteinExistence type="inferred from homology"/>
<dbReference type="GO" id="GO:0007018">
    <property type="term" value="P:microtubule-based movement"/>
    <property type="evidence" value="ECO:0007669"/>
    <property type="project" value="InterPro"/>
</dbReference>
<comment type="similarity">
    <text evidence="10 11">Belongs to the TRAFAC class myosin-kinesin ATPase superfamily. Kinesin family.</text>
</comment>
<reference evidence="15 16" key="1">
    <citation type="submission" date="2020-02" db="EMBL/GenBank/DDBJ databases">
        <title>A chromosome-scale genome assembly of the black bullhead catfish (Ameiurus melas).</title>
        <authorList>
            <person name="Wen M."/>
            <person name="Zham M."/>
            <person name="Cabau C."/>
            <person name="Klopp C."/>
            <person name="Donnadieu C."/>
            <person name="Roques C."/>
            <person name="Bouchez O."/>
            <person name="Lampietro C."/>
            <person name="Jouanno E."/>
            <person name="Herpin A."/>
            <person name="Louis A."/>
            <person name="Berthelot C."/>
            <person name="Parey E."/>
            <person name="Roest-Crollius H."/>
            <person name="Braasch I."/>
            <person name="Postlethwait J."/>
            <person name="Robinson-Rechavi M."/>
            <person name="Echchiki A."/>
            <person name="Begum T."/>
            <person name="Montfort J."/>
            <person name="Schartl M."/>
            <person name="Bobe J."/>
            <person name="Guiguen Y."/>
        </authorList>
    </citation>
    <scope>NUCLEOTIDE SEQUENCE [LARGE SCALE GENOMIC DNA]</scope>
    <source>
        <strain evidence="15">M_S1</strain>
        <tissue evidence="15">Blood</tissue>
    </source>
</reference>
<dbReference type="GO" id="GO:0005876">
    <property type="term" value="C:spindle microtubule"/>
    <property type="evidence" value="ECO:0007669"/>
    <property type="project" value="TreeGrafter"/>
</dbReference>
<evidence type="ECO:0000256" key="3">
    <source>
        <dbReference type="ARBA" id="ARBA00022553"/>
    </source>
</evidence>
<dbReference type="InterPro" id="IPR036961">
    <property type="entry name" value="Kinesin_motor_dom_sf"/>
</dbReference>
<dbReference type="InterPro" id="IPR001752">
    <property type="entry name" value="Kinesin_motor_dom"/>
</dbReference>
<dbReference type="PROSITE" id="PS50067">
    <property type="entry name" value="KINESIN_MOTOR_2"/>
    <property type="match status" value="1"/>
</dbReference>
<keyword evidence="2" id="KW-0963">Cytoplasm</keyword>
<feature type="domain" description="Kinesin motor" evidence="14">
    <location>
        <begin position="61"/>
        <end position="485"/>
    </location>
</feature>
<evidence type="ECO:0000256" key="5">
    <source>
        <dbReference type="ARBA" id="ARBA00022741"/>
    </source>
</evidence>
<evidence type="ECO:0000256" key="12">
    <source>
        <dbReference type="SAM" id="Coils"/>
    </source>
</evidence>
<evidence type="ECO:0000256" key="8">
    <source>
        <dbReference type="ARBA" id="ARBA00023175"/>
    </source>
</evidence>
<dbReference type="EMBL" id="JAAGNN010000005">
    <property type="protein sequence ID" value="KAF4089392.1"/>
    <property type="molecule type" value="Genomic_DNA"/>
</dbReference>
<dbReference type="GO" id="GO:0072686">
    <property type="term" value="C:mitotic spindle"/>
    <property type="evidence" value="ECO:0007669"/>
    <property type="project" value="TreeGrafter"/>
</dbReference>
<dbReference type="AlphaFoldDB" id="A0A7J6B2S5"/>
<dbReference type="InterPro" id="IPR047149">
    <property type="entry name" value="KIF11-like"/>
</dbReference>
<dbReference type="SMART" id="SM00129">
    <property type="entry name" value="KISc"/>
    <property type="match status" value="1"/>
</dbReference>
<dbReference type="Proteomes" id="UP000593565">
    <property type="component" value="Unassembled WGS sequence"/>
</dbReference>
<feature type="coiled-coil region" evidence="12">
    <location>
        <begin position="721"/>
        <end position="758"/>
    </location>
</feature>
<sequence length="825" mass="93058">MLHCSISWRVMAATIDLTHEGTVLVAMESTACDPHHTALPELSGLSSITSQNESVDGCEQQLRVFLRVRPFSKEELDNNEDQGCVVFESAETATLHAPKGSATMKCSEKGIGQQVHKFGFTKIFGPESSQAEFFDGTIRSQVQDFLQCKNALVFSYGVTNAGKTHTIQGSPKDPGILPRALDTVFRHVNGRLYEQMDLKPYLNSDVQKLDTDQVRMEKSAKAALFSMLKEDSESTRTSRRRSSSSSSINSLSFSGVSYDQTLDSAEGVVDDLQCVYSLWVAYYEIYNEQVYDLLQPVLSNRTKRRAALRLCEDSAGNSYVRDLRWVNVQSTEEAAKVLRVGNKNRSAAATKMNQLSSRSHSIFSIKLMRIDGADVQGISELSLCDLAGSERCNKTQTFGERLKEAGNINNSLLILGKCIAGLRNNQGERAKNSYIPFRESKLTRLFQGVFCGRGRASMIVNINQCASTYDETLHIMKFSAVAKEVVQVIQPRSLGSLAPRLLGRDGKPLLKNGVLNSQAMDDYLSEDELFDGDEEADMSILPQEELLNLVESLRAKLLAERKKNLLQEIQIRREMGDAMMQQSMEIEELHSRQMADLKESYEEKMDSTFEMYKEALKEHAYQCALERLEEEYVPLDEFTAEQDRAKELERHVNELERKQRGSASVLQQENSTQTDLMQPSTDEIDSERFKLLYKEKCAVEQVCAEKQELVISLEKRICELNETLQEAGESYMEKLAEVQNLQNRLNYQEQESEHLQRELAERDLELRGVKEDLAKLTCNSVGQPRPKRGLLVNIKESMSSPSSGNLCRTIRKSVRATTSLRRTPN</sequence>
<dbReference type="CDD" id="cd01368">
    <property type="entry name" value="KISc_KIF23_like"/>
    <property type="match status" value="1"/>
</dbReference>
<feature type="binding site" evidence="10">
    <location>
        <begin position="157"/>
        <end position="164"/>
    </location>
    <ligand>
        <name>ATP</name>
        <dbReference type="ChEBI" id="CHEBI:30616"/>
    </ligand>
</feature>
<dbReference type="SUPFAM" id="SSF52540">
    <property type="entry name" value="P-loop containing nucleoside triphosphate hydrolases"/>
    <property type="match status" value="1"/>
</dbReference>
<feature type="compositionally biased region" description="Polar residues" evidence="13">
    <location>
        <begin position="661"/>
        <end position="680"/>
    </location>
</feature>
<dbReference type="GO" id="GO:0008017">
    <property type="term" value="F:microtubule binding"/>
    <property type="evidence" value="ECO:0007669"/>
    <property type="project" value="InterPro"/>
</dbReference>
<evidence type="ECO:0000313" key="15">
    <source>
        <dbReference type="EMBL" id="KAF4089392.1"/>
    </source>
</evidence>
<protein>
    <recommendedName>
        <fullName evidence="11">Kinesin-like protein</fullName>
    </recommendedName>
</protein>
<dbReference type="GO" id="GO:0005634">
    <property type="term" value="C:nucleus"/>
    <property type="evidence" value="ECO:0007669"/>
    <property type="project" value="TreeGrafter"/>
</dbReference>
<evidence type="ECO:0000313" key="16">
    <source>
        <dbReference type="Proteomes" id="UP000593565"/>
    </source>
</evidence>
<evidence type="ECO:0000259" key="14">
    <source>
        <dbReference type="PROSITE" id="PS50067"/>
    </source>
</evidence>
<evidence type="ECO:0000256" key="10">
    <source>
        <dbReference type="PROSITE-ProRule" id="PRU00283"/>
    </source>
</evidence>
<dbReference type="PROSITE" id="PS00411">
    <property type="entry name" value="KINESIN_MOTOR_1"/>
    <property type="match status" value="1"/>
</dbReference>
<gene>
    <name evidence="15" type="ORF">AMELA_G00065930</name>
</gene>
<evidence type="ECO:0000256" key="7">
    <source>
        <dbReference type="ARBA" id="ARBA00023054"/>
    </source>
</evidence>
<keyword evidence="7 12" id="KW-0175">Coiled coil</keyword>